<dbReference type="InterPro" id="IPR045392">
    <property type="entry name" value="DUF6519"/>
</dbReference>
<proteinExistence type="predicted"/>
<protein>
    <submittedName>
        <fullName evidence="2">Uncharacterized protein</fullName>
    </submittedName>
</protein>
<dbReference type="Proteomes" id="UP001179121">
    <property type="component" value="Chromosome"/>
</dbReference>
<dbReference type="AlphaFoldDB" id="A0AA86N2R6"/>
<organism evidence="2 3">
    <name type="scientific">Nitrospira tepida</name>
    <dbReference type="NCBI Taxonomy" id="2973512"/>
    <lineage>
        <taxon>Bacteria</taxon>
        <taxon>Pseudomonadati</taxon>
        <taxon>Nitrospirota</taxon>
        <taxon>Nitrospiria</taxon>
        <taxon>Nitrospirales</taxon>
        <taxon>Nitrospiraceae</taxon>
        <taxon>Nitrospira</taxon>
    </lineage>
</organism>
<gene>
    <name evidence="2" type="ORF">DNFV4_04022</name>
</gene>
<dbReference type="KEGG" id="nti:DNFV4_04022"/>
<sequence length="905" mass="97468">MKGDFSRQTFDPSKHYSDVLMQQGRVQLDADWNEQQAIHRYRAERGAQDIIGYSGAPAHNPGFEIVLSQDRSTFLIGAGNYYVAGILCENEATVPYGGQPDLLDAPAVREILQRAGTTFGIVYLDVWRRHVTALDDRSMRESALGGPDTTTRVKTIWQVKVLPVKEPQGGFVGCTSFFEEWEKLLAGGKGALDARSRPASSVPNPCILPASAGFRGLENQLYRVEIHRGGVLGDPNNVPTFKWSRDNGTVVTAIEKISGQEVTVRDLGPDELLGFASGQWVELCDDAAELAGAPGQLLQIDNVNRSTRVIKLTSAPSPLASGPAGVEPKRHPKLRRWDSVKDLPAQVPSSNEGFIPLENGVEVKFEPGIYATGDYWLIPARTAINGETGTIEWPFASSQPPFGIRHQYCRIALLRRNQTDNTLTVQDCRKIFPPLTGVGALHVVGTNWLNDDVMPLAQLQQDGLQVTLDGVPSQPTPETPGAPQSVNPGSFIVTLEAPLAPSPDPNAVLPRVNMILNGKITVEKNSIQWKPELAELLKLVEGPPSLRLIRVTLKGAAIWSIQGEDVFYLDGQAFGRPGLRPGSDAAARTDLLFPSGAGVRASDFESWLFVPAQIRPPLPDLDSFNVTPGVVRAGQPVTVVLALNRPSPSGGTAVALAKTVLSGSDPVPTLPQAVTVPEGQTTVSLSTATRADAAGSVSVKATLRGAEKTASLTTRIVSVTITPPAVSLFAGASVQFNANVEGAEDNTVTFTIREGVRGGSIARTAPTRATYTAPREPGQFQVVATSAADPTKSAIARVTVTEKRKDSKEGKDIKEKEVEKVRDKLKDITDTKIRDVHPLSGGGPRPEDLRATTRAQADRGLLAAQDDRGEGQAFIRPDERPPVGEPRGSAKEPTRKRAKRRKKER</sequence>
<feature type="compositionally biased region" description="Basic and acidic residues" evidence="1">
    <location>
        <begin position="865"/>
        <end position="895"/>
    </location>
</feature>
<feature type="compositionally biased region" description="Basic residues" evidence="1">
    <location>
        <begin position="896"/>
        <end position="905"/>
    </location>
</feature>
<dbReference type="RefSeq" id="WP_289270907.1">
    <property type="nucleotide sequence ID" value="NZ_OX365700.1"/>
</dbReference>
<dbReference type="Pfam" id="PF20129">
    <property type="entry name" value="DUF6519"/>
    <property type="match status" value="2"/>
</dbReference>
<name>A0AA86N2R6_9BACT</name>
<evidence type="ECO:0000313" key="3">
    <source>
        <dbReference type="Proteomes" id="UP001179121"/>
    </source>
</evidence>
<evidence type="ECO:0000256" key="1">
    <source>
        <dbReference type="SAM" id="MobiDB-lite"/>
    </source>
</evidence>
<feature type="region of interest" description="Disordered" evidence="1">
    <location>
        <begin position="832"/>
        <end position="905"/>
    </location>
</feature>
<accession>A0AA86N2R6</accession>
<dbReference type="EMBL" id="OX365700">
    <property type="protein sequence ID" value="CAI4033581.1"/>
    <property type="molecule type" value="Genomic_DNA"/>
</dbReference>
<evidence type="ECO:0000313" key="2">
    <source>
        <dbReference type="EMBL" id="CAI4033581.1"/>
    </source>
</evidence>
<reference evidence="2" key="1">
    <citation type="submission" date="2022-10" db="EMBL/GenBank/DDBJ databases">
        <authorList>
            <person name="Koch H."/>
        </authorList>
    </citation>
    <scope>NUCLEOTIDE SEQUENCE</scope>
    <source>
        <strain evidence="2">DNF</strain>
    </source>
</reference>
<keyword evidence="3" id="KW-1185">Reference proteome</keyword>